<comment type="caution">
    <text evidence="4">The sequence shown here is derived from an EMBL/GenBank/DDBJ whole genome shotgun (WGS) entry which is preliminary data.</text>
</comment>
<evidence type="ECO:0000259" key="3">
    <source>
        <dbReference type="Pfam" id="PF23636"/>
    </source>
</evidence>
<sequence length="199" mass="20975">MATTSASRTWAVGGLVFAATMMILLGIWEVFVGIAAIVNDQFFVVGPNYTYDIDTTAWGWVHLALGALAVVAGFFLFTGATWARAVGIALAALVAINNFIFLPYYPLWSLAMIALAVFVIWSMATARTDRLTGAGAGERAGYASNPGGEPRPAPDRWPTNRPPAGQHRSDQPAPDGMPANGAQANGVEQVSGRPPLGRG</sequence>
<evidence type="ECO:0000256" key="1">
    <source>
        <dbReference type="SAM" id="MobiDB-lite"/>
    </source>
</evidence>
<reference evidence="4 5" key="1">
    <citation type="submission" date="2023-08" db="EMBL/GenBank/DDBJ databases">
        <title>Phytohabitans sansha sp. nov., isolated from marine sediment.</title>
        <authorList>
            <person name="Zhao Y."/>
            <person name="Yi K."/>
        </authorList>
    </citation>
    <scope>NUCLEOTIDE SEQUENCE [LARGE SCALE GENOMIC DNA]</scope>
    <source>
        <strain evidence="4 5">ZYX-F-186</strain>
    </source>
</reference>
<dbReference type="InterPro" id="IPR055568">
    <property type="entry name" value="DUF7144"/>
</dbReference>
<name>A0ABU0ZR58_9ACTN</name>
<keyword evidence="2" id="KW-0812">Transmembrane</keyword>
<keyword evidence="2" id="KW-0472">Membrane</keyword>
<dbReference type="Pfam" id="PF23636">
    <property type="entry name" value="DUF7144"/>
    <property type="match status" value="1"/>
</dbReference>
<keyword evidence="5" id="KW-1185">Reference proteome</keyword>
<dbReference type="RefSeq" id="WP_308716774.1">
    <property type="nucleotide sequence ID" value="NZ_JAVHUY010000043.1"/>
</dbReference>
<evidence type="ECO:0000313" key="4">
    <source>
        <dbReference type="EMBL" id="MDQ7909513.1"/>
    </source>
</evidence>
<feature type="transmembrane region" description="Helical" evidence="2">
    <location>
        <begin position="57"/>
        <end position="77"/>
    </location>
</feature>
<accession>A0ABU0ZR58</accession>
<feature type="domain" description="DUF7144" evidence="3">
    <location>
        <begin position="15"/>
        <end position="127"/>
    </location>
</feature>
<proteinExistence type="predicted"/>
<feature type="transmembrane region" description="Helical" evidence="2">
    <location>
        <begin position="12"/>
        <end position="37"/>
    </location>
</feature>
<protein>
    <recommendedName>
        <fullName evidence="3">DUF7144 domain-containing protein</fullName>
    </recommendedName>
</protein>
<evidence type="ECO:0000313" key="5">
    <source>
        <dbReference type="Proteomes" id="UP001230908"/>
    </source>
</evidence>
<dbReference type="EMBL" id="JAVHUY010000043">
    <property type="protein sequence ID" value="MDQ7909513.1"/>
    <property type="molecule type" value="Genomic_DNA"/>
</dbReference>
<evidence type="ECO:0000256" key="2">
    <source>
        <dbReference type="SAM" id="Phobius"/>
    </source>
</evidence>
<feature type="region of interest" description="Disordered" evidence="1">
    <location>
        <begin position="136"/>
        <end position="199"/>
    </location>
</feature>
<feature type="transmembrane region" description="Helical" evidence="2">
    <location>
        <begin position="107"/>
        <end position="124"/>
    </location>
</feature>
<gene>
    <name evidence="4" type="ORF">RB614_33825</name>
</gene>
<organism evidence="4 5">
    <name type="scientific">Phytohabitans maris</name>
    <dbReference type="NCBI Taxonomy" id="3071409"/>
    <lineage>
        <taxon>Bacteria</taxon>
        <taxon>Bacillati</taxon>
        <taxon>Actinomycetota</taxon>
        <taxon>Actinomycetes</taxon>
        <taxon>Micromonosporales</taxon>
        <taxon>Micromonosporaceae</taxon>
    </lineage>
</organism>
<dbReference type="Proteomes" id="UP001230908">
    <property type="component" value="Unassembled WGS sequence"/>
</dbReference>
<keyword evidence="2" id="KW-1133">Transmembrane helix</keyword>